<dbReference type="InterPro" id="IPR051599">
    <property type="entry name" value="Cell_Envelope_Assoc"/>
</dbReference>
<dbReference type="InterPro" id="IPR014729">
    <property type="entry name" value="Rossmann-like_a/b/a_fold"/>
</dbReference>
<evidence type="ECO:0000256" key="1">
    <source>
        <dbReference type="SAM" id="MobiDB-lite"/>
    </source>
</evidence>
<evidence type="ECO:0000256" key="2">
    <source>
        <dbReference type="SAM" id="Phobius"/>
    </source>
</evidence>
<reference evidence="4 5" key="1">
    <citation type="submission" date="2010-10" db="EMBL/GenBank/DDBJ databases">
        <title>Complete sequence of Frankia sp. EuI1c.</title>
        <authorList>
            <consortium name="US DOE Joint Genome Institute"/>
            <person name="Lucas S."/>
            <person name="Copeland A."/>
            <person name="Lapidus A."/>
            <person name="Cheng J.-F."/>
            <person name="Bruce D."/>
            <person name="Goodwin L."/>
            <person name="Pitluck S."/>
            <person name="Chertkov O."/>
            <person name="Detter J.C."/>
            <person name="Han C."/>
            <person name="Tapia R."/>
            <person name="Land M."/>
            <person name="Hauser L."/>
            <person name="Jeffries C."/>
            <person name="Kyrpides N."/>
            <person name="Ivanova N."/>
            <person name="Mikhailova N."/>
            <person name="Beauchemin N."/>
            <person name="Sen A."/>
            <person name="Sur S.A."/>
            <person name="Gtari M."/>
            <person name="Wall L."/>
            <person name="Tisa L."/>
            <person name="Woyke T."/>
        </authorList>
    </citation>
    <scope>NUCLEOTIDE SEQUENCE [LARGE SCALE GENOMIC DNA]</scope>
    <source>
        <strain evidence="5">DSM 45817 / CECT 9037 / EuI1c</strain>
    </source>
</reference>
<protein>
    <recommendedName>
        <fullName evidence="3">DUF218 domain-containing protein</fullName>
    </recommendedName>
</protein>
<evidence type="ECO:0000313" key="4">
    <source>
        <dbReference type="EMBL" id="ADP80256.1"/>
    </source>
</evidence>
<dbReference type="Proteomes" id="UP000002484">
    <property type="component" value="Chromosome"/>
</dbReference>
<dbReference type="KEGG" id="fri:FraEuI1c_2217"/>
<dbReference type="Gene3D" id="3.40.50.620">
    <property type="entry name" value="HUPs"/>
    <property type="match status" value="1"/>
</dbReference>
<feature type="compositionally biased region" description="Low complexity" evidence="1">
    <location>
        <begin position="1"/>
        <end position="31"/>
    </location>
</feature>
<dbReference type="HOGENOM" id="CLU_051474_3_0_11"/>
<keyword evidence="2" id="KW-1133">Transmembrane helix</keyword>
<dbReference type="PANTHER" id="PTHR30336:SF20">
    <property type="entry name" value="DUF218 DOMAIN-CONTAINING PROTEIN"/>
    <property type="match status" value="1"/>
</dbReference>
<name>E3IXU7_PSEI1</name>
<proteinExistence type="predicted"/>
<evidence type="ECO:0000313" key="5">
    <source>
        <dbReference type="Proteomes" id="UP000002484"/>
    </source>
</evidence>
<dbReference type="EMBL" id="CP002299">
    <property type="protein sequence ID" value="ADP80256.1"/>
    <property type="molecule type" value="Genomic_DNA"/>
</dbReference>
<dbReference type="STRING" id="298654.FraEuI1c_2217"/>
<dbReference type="RefSeq" id="WP_013423375.1">
    <property type="nucleotide sequence ID" value="NC_014666.1"/>
</dbReference>
<dbReference type="InParanoid" id="E3IXU7"/>
<organism evidence="4 5">
    <name type="scientific">Pseudofrankia inefficax (strain DSM 45817 / CECT 9037 / DDB 130130 / EuI1c)</name>
    <name type="common">Frankia inefficax</name>
    <dbReference type="NCBI Taxonomy" id="298654"/>
    <lineage>
        <taxon>Bacteria</taxon>
        <taxon>Bacillati</taxon>
        <taxon>Actinomycetota</taxon>
        <taxon>Actinomycetes</taxon>
        <taxon>Frankiales</taxon>
        <taxon>Frankiaceae</taxon>
        <taxon>Pseudofrankia</taxon>
    </lineage>
</organism>
<gene>
    <name evidence="4" type="ordered locus">FraEuI1c_2217</name>
</gene>
<dbReference type="OrthoDB" id="9782395at2"/>
<evidence type="ECO:0000259" key="3">
    <source>
        <dbReference type="Pfam" id="PF02698"/>
    </source>
</evidence>
<keyword evidence="2" id="KW-0472">Membrane</keyword>
<accession>E3IXU7</accession>
<dbReference type="GO" id="GO:0005886">
    <property type="term" value="C:plasma membrane"/>
    <property type="evidence" value="ECO:0007669"/>
    <property type="project" value="TreeGrafter"/>
</dbReference>
<dbReference type="eggNOG" id="COG1434">
    <property type="taxonomic scope" value="Bacteria"/>
</dbReference>
<dbReference type="CDD" id="cd06259">
    <property type="entry name" value="YdcF-like"/>
    <property type="match status" value="1"/>
</dbReference>
<feature type="region of interest" description="Disordered" evidence="1">
    <location>
        <begin position="1"/>
        <end position="47"/>
    </location>
</feature>
<feature type="domain" description="DUF218" evidence="3">
    <location>
        <begin position="100"/>
        <end position="247"/>
    </location>
</feature>
<dbReference type="InterPro" id="IPR003848">
    <property type="entry name" value="DUF218"/>
</dbReference>
<keyword evidence="2" id="KW-0812">Transmembrane</keyword>
<dbReference type="Pfam" id="PF02698">
    <property type="entry name" value="DUF218"/>
    <property type="match status" value="1"/>
</dbReference>
<sequence>MSSAFRALGGRGPRAAATSSPSATPSAGPAAVADRPVDPSEEAVPARPRRPRLLHGLRAPWWLWVTRAALAVVALVVVLSLVTIGEVWWAGVQDQRPRSDALVVLGASQYNGRPSEVFQARLDHAAELYRAGVAPLVITVGGKIPGDHYTEAGVGATYLEKQGVPTSAVLAVPEGRDTLESLIGVAGEMNTRGLRRAVIVTDRWHSLRSVAMARDLGLTAHSSPTVTGPANRGLETQVRYIIREAIGYRFYEMFHRATPSGASRPAV</sequence>
<feature type="transmembrane region" description="Helical" evidence="2">
    <location>
        <begin position="61"/>
        <end position="89"/>
    </location>
</feature>
<dbReference type="AlphaFoldDB" id="E3IXU7"/>
<keyword evidence="5" id="KW-1185">Reference proteome</keyword>
<dbReference type="PANTHER" id="PTHR30336">
    <property type="entry name" value="INNER MEMBRANE PROTEIN, PROBABLE PERMEASE"/>
    <property type="match status" value="1"/>
</dbReference>